<evidence type="ECO:0000313" key="3">
    <source>
        <dbReference type="EMBL" id="ABK21582.1"/>
    </source>
</evidence>
<feature type="chain" id="PRO_5002741148" evidence="2">
    <location>
        <begin position="23"/>
        <end position="350"/>
    </location>
</feature>
<accession>A9NLS1</accession>
<dbReference type="AlphaFoldDB" id="A9NLS1"/>
<dbReference type="Pfam" id="PF00657">
    <property type="entry name" value="Lipase_GDSL"/>
    <property type="match status" value="1"/>
</dbReference>
<dbReference type="InterPro" id="IPR050592">
    <property type="entry name" value="GDSL_lipolytic_enzyme"/>
</dbReference>
<evidence type="ECO:0000256" key="2">
    <source>
        <dbReference type="SAM" id="SignalP"/>
    </source>
</evidence>
<dbReference type="InterPro" id="IPR035669">
    <property type="entry name" value="SGNH_plant_lipase-like"/>
</dbReference>
<evidence type="ECO:0000256" key="1">
    <source>
        <dbReference type="ARBA" id="ARBA00008668"/>
    </source>
</evidence>
<name>A9NLS1_PICSI</name>
<dbReference type="PANTHER" id="PTHR45642">
    <property type="entry name" value="GDSL ESTERASE/LIPASE EXL3"/>
    <property type="match status" value="1"/>
</dbReference>
<dbReference type="InterPro" id="IPR036514">
    <property type="entry name" value="SGNH_hydro_sf"/>
</dbReference>
<protein>
    <submittedName>
        <fullName evidence="3">Uncharacterized protein</fullName>
    </submittedName>
</protein>
<organism evidence="3">
    <name type="scientific">Picea sitchensis</name>
    <name type="common">Sitka spruce</name>
    <name type="synonym">Pinus sitchensis</name>
    <dbReference type="NCBI Taxonomy" id="3332"/>
    <lineage>
        <taxon>Eukaryota</taxon>
        <taxon>Viridiplantae</taxon>
        <taxon>Streptophyta</taxon>
        <taxon>Embryophyta</taxon>
        <taxon>Tracheophyta</taxon>
        <taxon>Spermatophyta</taxon>
        <taxon>Pinopsida</taxon>
        <taxon>Pinidae</taxon>
        <taxon>Conifers I</taxon>
        <taxon>Pinales</taxon>
        <taxon>Pinaceae</taxon>
        <taxon>Picea</taxon>
    </lineage>
</organism>
<comment type="similarity">
    <text evidence="1">Belongs to the 'GDSL' lipolytic enzyme family.</text>
</comment>
<dbReference type="GO" id="GO:0016788">
    <property type="term" value="F:hydrolase activity, acting on ester bonds"/>
    <property type="evidence" value="ECO:0007669"/>
    <property type="project" value="InterPro"/>
</dbReference>
<dbReference type="SUPFAM" id="SSF52266">
    <property type="entry name" value="SGNH hydrolase"/>
    <property type="match status" value="1"/>
</dbReference>
<keyword evidence="2" id="KW-0732">Signal</keyword>
<dbReference type="FunFam" id="3.40.50.1110:FF:000003">
    <property type="entry name" value="GDSL esterase/lipase APG"/>
    <property type="match status" value="1"/>
</dbReference>
<feature type="signal peptide" evidence="2">
    <location>
        <begin position="1"/>
        <end position="22"/>
    </location>
</feature>
<dbReference type="InterPro" id="IPR001087">
    <property type="entry name" value="GDSL"/>
</dbReference>
<reference evidence="3" key="1">
    <citation type="journal article" date="2008" name="BMC Genomics">
        <title>A conifer genomics resource of 200,000 spruce (Picea spp.) ESTs and 6,464 high-quality, sequence-finished full-length cDNAs for Sitka spruce (Picea sitchensis).</title>
        <authorList>
            <person name="Ralph S.G."/>
            <person name="Chun H.J."/>
            <person name="Kolosova N."/>
            <person name="Cooper D."/>
            <person name="Oddy C."/>
            <person name="Ritland C.E."/>
            <person name="Kirkpatrick R."/>
            <person name="Moore R."/>
            <person name="Barber S."/>
            <person name="Holt R.A."/>
            <person name="Jones S.J."/>
            <person name="Marra M.A."/>
            <person name="Douglas C.J."/>
            <person name="Ritland K."/>
            <person name="Bohlmann J."/>
        </authorList>
    </citation>
    <scope>NUCLEOTIDE SEQUENCE</scope>
    <source>
        <tissue evidence="3">Green portion of the leader tissue</tissue>
    </source>
</reference>
<dbReference type="CDD" id="cd01837">
    <property type="entry name" value="SGNH_plant_lipase_like"/>
    <property type="match status" value="1"/>
</dbReference>
<proteinExistence type="evidence at transcript level"/>
<dbReference type="EMBL" id="EF082208">
    <property type="protein sequence ID" value="ABK21582.1"/>
    <property type="molecule type" value="mRNA"/>
</dbReference>
<sequence>MAIQNGFSPILVVVLQGSCVDAQPLVPALFIFGDSTVDVGNNNYLFTLVKSNFPPYGRDFDTHNPTGRFCDGRLATDYVAETLGFTSFPPAYLSPQASGQNLLTGVNFASGASGIYDDTAQRSNAISMTQQLQYFQQYQSKVEKSVGRANVSTIVSKALYVVSAGASDFVQNYYINPQLLKQFTVPQFVEFLLQKFSAFTQRLYKLGARRIGVTSLPPLGCLPASITLFGNGENVCVSRLNSDSQHYNTRLQATVNSLAKSLPGLKIIVFDIYTTLYSFVQHPSDNGFAEARRACCGTGVIETAVLCNPRSIGTCANASQYVFWDSFHPTQAANELLSNALILQGISLIS</sequence>
<dbReference type="PANTHER" id="PTHR45642:SF35">
    <property type="entry name" value="GDSL ESTERASE_LIPASE APG"/>
    <property type="match status" value="1"/>
</dbReference>
<dbReference type="Gene3D" id="3.40.50.1110">
    <property type="entry name" value="SGNH hydrolase"/>
    <property type="match status" value="1"/>
</dbReference>